<dbReference type="EMBL" id="CAKLBY020000036">
    <property type="protein sequence ID" value="CAK7911181.1"/>
    <property type="molecule type" value="Genomic_DNA"/>
</dbReference>
<feature type="region of interest" description="Disordered" evidence="1">
    <location>
        <begin position="115"/>
        <end position="161"/>
    </location>
</feature>
<proteinExistence type="predicted"/>
<name>A0AAV1TAW7_9STRA</name>
<dbReference type="AlphaFoldDB" id="A0AAV1TAW7"/>
<gene>
    <name evidence="2" type="ORF">PM001_LOCUS4313</name>
</gene>
<evidence type="ECO:0000256" key="1">
    <source>
        <dbReference type="SAM" id="MobiDB-lite"/>
    </source>
</evidence>
<reference evidence="2" key="1">
    <citation type="submission" date="2024-01" db="EMBL/GenBank/DDBJ databases">
        <authorList>
            <person name="Webb A."/>
        </authorList>
    </citation>
    <scope>NUCLEOTIDE SEQUENCE</scope>
    <source>
        <strain evidence="2">Pm1</strain>
    </source>
</reference>
<evidence type="ECO:0000313" key="3">
    <source>
        <dbReference type="Proteomes" id="UP001162060"/>
    </source>
</evidence>
<dbReference type="Proteomes" id="UP001162060">
    <property type="component" value="Unassembled WGS sequence"/>
</dbReference>
<protein>
    <submittedName>
        <fullName evidence="2">Uncharacterized protein</fullName>
    </submittedName>
</protein>
<feature type="compositionally biased region" description="Basic residues" evidence="1">
    <location>
        <begin position="124"/>
        <end position="137"/>
    </location>
</feature>
<accession>A0AAV1TAW7</accession>
<evidence type="ECO:0000313" key="2">
    <source>
        <dbReference type="EMBL" id="CAK7911181.1"/>
    </source>
</evidence>
<sequence length="317" mass="35587">MPTAGLRNWRYGAPPGVARRNGRMRTLRYAVLSAMSVWRDRSVACSPSAPSDVALDESRVTRDVGQWTAADVKSIEASQAADETVTSVADEQSMPTIVLQKDEFGRDIEVVLDKHERDKEEKHARKRNHKRDKRRRDPSRSSSRRDRCYRTPLPPPDPFRPQVSGLIDDCCAGLSSEVEGRRLTHLMVVLDSWMNVETISTRGGSKVEAGAVRDVEAAMARHLTADRLDVEGRPEVVAEVGKENIIVEVDHLHHEPVDGAHRPRWSESGLIVLLTIAVPVRRERLIHVIDRNPRRGCREQVACMCLGNETNSKRCGM</sequence>
<organism evidence="2 3">
    <name type="scientific">Peronospora matthiolae</name>
    <dbReference type="NCBI Taxonomy" id="2874970"/>
    <lineage>
        <taxon>Eukaryota</taxon>
        <taxon>Sar</taxon>
        <taxon>Stramenopiles</taxon>
        <taxon>Oomycota</taxon>
        <taxon>Peronosporomycetes</taxon>
        <taxon>Peronosporales</taxon>
        <taxon>Peronosporaceae</taxon>
        <taxon>Peronospora</taxon>
    </lineage>
</organism>
<comment type="caution">
    <text evidence="2">The sequence shown here is derived from an EMBL/GenBank/DDBJ whole genome shotgun (WGS) entry which is preliminary data.</text>
</comment>